<dbReference type="Proteomes" id="UP000470022">
    <property type="component" value="Chromosome"/>
</dbReference>
<sequence>MGKKVQSYTAEFRAEAVKLVLAQGLTQQEASQRILVPKGTLANWVAKARGGKPVGAPGARTVVEPEGENKQIRKELSLPVVHQKAAGIDIGSRFHVIAVPPDLCQEPVQTFKAFTTDLQKMANWLVSLGIETVAMESTGVYWVPVFEMLESAGIEVILANAREAHAVPGRKSDVNDAQWIQRLHACGLLRASFRPEQNITALRTYLRLRDRFLEYAAAHIQHMQKALNYMNIQLHHVVSDVTGVTGMQMIRAIVQGERDPAHLARFRDVRCKASTEVVIKSLTGNYQPEHVFALEQALILYDAYQERILACDAQIERILADLNQNKPLPKQPLPQTRKRSKQGNAINFDVRTALYQLTGVDLTQIHGIGHYLALRFIAECGTDFSKWRTAKHFTSWLTLSPGCKISGGKVLSAHTRKSANRLTAHLRLAAVTVGRTSTALGAFYRRLAARIGKAKAVTATARKIAILFYNMMRYGIAYEDLGADRYELQYRERIIKNLHRRTKEFGYTLQAASECVS</sequence>
<organism evidence="1 2">
    <name type="scientific">Acidithiobacillus ferrianus</name>
    <dbReference type="NCBI Taxonomy" id="2678518"/>
    <lineage>
        <taxon>Bacteria</taxon>
        <taxon>Pseudomonadati</taxon>
        <taxon>Pseudomonadota</taxon>
        <taxon>Acidithiobacillia</taxon>
        <taxon>Acidithiobacillales</taxon>
        <taxon>Acidithiobacillaceae</taxon>
        <taxon>Acidithiobacillus</taxon>
    </lineage>
</organism>
<name>A0ACD5H9V3_9PROT</name>
<protein>
    <submittedName>
        <fullName evidence="1">IS110 family transposase</fullName>
    </submittedName>
</protein>
<evidence type="ECO:0000313" key="2">
    <source>
        <dbReference type="Proteomes" id="UP000470022"/>
    </source>
</evidence>
<proteinExistence type="predicted"/>
<evidence type="ECO:0000313" key="1">
    <source>
        <dbReference type="EMBL" id="XRI70047.1"/>
    </source>
</evidence>
<reference evidence="1" key="1">
    <citation type="submission" date="2023-06" db="EMBL/GenBank/DDBJ databases">
        <title>Complete and circular genome of Acidithiobacillus ferrianus DSM 107098.</title>
        <authorList>
            <person name="Norris P.R."/>
            <person name="Falagan C."/>
            <person name="Moya-Beltran A."/>
            <person name="Castro M."/>
            <person name="Quatrini R."/>
            <person name="Johnson D.B."/>
        </authorList>
    </citation>
    <scope>NUCLEOTIDE SEQUENCE</scope>
    <source>
        <strain evidence="1">MG</strain>
    </source>
</reference>
<accession>A0ACD5H9V3</accession>
<gene>
    <name evidence="1" type="ORF">GL267_004995</name>
</gene>
<dbReference type="EMBL" id="CP127523">
    <property type="protein sequence ID" value="XRI70047.1"/>
    <property type="molecule type" value="Genomic_DNA"/>
</dbReference>
<keyword evidence="2" id="KW-1185">Reference proteome</keyword>